<dbReference type="AlphaFoldDB" id="T1FA03"/>
<reference evidence="1 3" key="2">
    <citation type="journal article" date="2013" name="Nature">
        <title>Insights into bilaterian evolution from three spiralian genomes.</title>
        <authorList>
            <person name="Simakov O."/>
            <person name="Marletaz F."/>
            <person name="Cho S.J."/>
            <person name="Edsinger-Gonzales E."/>
            <person name="Havlak P."/>
            <person name="Hellsten U."/>
            <person name="Kuo D.H."/>
            <person name="Larsson T."/>
            <person name="Lv J."/>
            <person name="Arendt D."/>
            <person name="Savage R."/>
            <person name="Osoegawa K."/>
            <person name="de Jong P."/>
            <person name="Grimwood J."/>
            <person name="Chapman J.A."/>
            <person name="Shapiro H."/>
            <person name="Aerts A."/>
            <person name="Otillar R.P."/>
            <person name="Terry A.Y."/>
            <person name="Boore J.L."/>
            <person name="Grigoriev I.V."/>
            <person name="Lindberg D.R."/>
            <person name="Seaver E.C."/>
            <person name="Weisblat D.A."/>
            <person name="Putnam N.H."/>
            <person name="Rokhsar D.S."/>
        </authorList>
    </citation>
    <scope>NUCLEOTIDE SEQUENCE</scope>
</reference>
<dbReference type="EMBL" id="KB096983">
    <property type="protein sequence ID" value="ESO00169.1"/>
    <property type="molecule type" value="Genomic_DNA"/>
</dbReference>
<dbReference type="CTD" id="20205652"/>
<proteinExistence type="predicted"/>
<sequence length="378" mass="45309">MASITSKLYFHIIKRNNDEFELAGISENEETWYVLPEEMKDLSLHEALSTKRAIINTINYIKPINGYRKICIKLDDELRKDYYDEDENLCFLDNMLEEKIIDNKHRNEPDDNFLNEQIKELEAKLSLNDNFKLQDVEKKFILEKFNKKQNPTEWIEKFENECRRHKILNPTNVIEALRFFLSGSPEDWYESNLKKIGLTNWWFFNRLCLSEGKPMFEIEMSRINMIVMGLPVEIQNQLDKEEITTIEKLFKELTKIDENVSNIKPKYDNKFLSNEISYNTDVKTKQLYQHKQRYENVDKEISVPKYKVEAKTHNTLNKQNQRHENNALNKENFVRPNFKKNINTTANKPCFMCEELGWKNRYHPTNECRNKTLYSSKR</sequence>
<accession>T1FA03</accession>
<dbReference type="KEGG" id="hro:HELRODRAFT_175993"/>
<gene>
    <name evidence="2" type="primary">20205652</name>
    <name evidence="1" type="ORF">HELRODRAFT_175993</name>
</gene>
<dbReference type="Proteomes" id="UP000015101">
    <property type="component" value="Unassembled WGS sequence"/>
</dbReference>
<reference evidence="2" key="3">
    <citation type="submission" date="2015-06" db="UniProtKB">
        <authorList>
            <consortium name="EnsemblMetazoa"/>
        </authorList>
    </citation>
    <scope>IDENTIFICATION</scope>
</reference>
<evidence type="ECO:0000313" key="2">
    <source>
        <dbReference type="EnsemblMetazoa" id="HelroP175993"/>
    </source>
</evidence>
<dbReference type="EMBL" id="AMQM01005502">
    <property type="status" value="NOT_ANNOTATED_CDS"/>
    <property type="molecule type" value="Genomic_DNA"/>
</dbReference>
<organism evidence="2 3">
    <name type="scientific">Helobdella robusta</name>
    <name type="common">Californian leech</name>
    <dbReference type="NCBI Taxonomy" id="6412"/>
    <lineage>
        <taxon>Eukaryota</taxon>
        <taxon>Metazoa</taxon>
        <taxon>Spiralia</taxon>
        <taxon>Lophotrochozoa</taxon>
        <taxon>Annelida</taxon>
        <taxon>Clitellata</taxon>
        <taxon>Hirudinea</taxon>
        <taxon>Rhynchobdellida</taxon>
        <taxon>Glossiphoniidae</taxon>
        <taxon>Helobdella</taxon>
    </lineage>
</organism>
<dbReference type="HOGENOM" id="CLU_051416_0_0_1"/>
<reference evidence="3" key="1">
    <citation type="submission" date="2012-12" db="EMBL/GenBank/DDBJ databases">
        <authorList>
            <person name="Hellsten U."/>
            <person name="Grimwood J."/>
            <person name="Chapman J.A."/>
            <person name="Shapiro H."/>
            <person name="Aerts A."/>
            <person name="Otillar R.P."/>
            <person name="Terry A.Y."/>
            <person name="Boore J.L."/>
            <person name="Simakov O."/>
            <person name="Marletaz F."/>
            <person name="Cho S.-J."/>
            <person name="Edsinger-Gonzales E."/>
            <person name="Havlak P."/>
            <person name="Kuo D.-H."/>
            <person name="Larsson T."/>
            <person name="Lv J."/>
            <person name="Arendt D."/>
            <person name="Savage R."/>
            <person name="Osoegawa K."/>
            <person name="de Jong P."/>
            <person name="Lindberg D.R."/>
            <person name="Seaver E.C."/>
            <person name="Weisblat D.A."/>
            <person name="Putnam N.H."/>
            <person name="Grigoriev I.V."/>
            <person name="Rokhsar D.S."/>
        </authorList>
    </citation>
    <scope>NUCLEOTIDE SEQUENCE</scope>
</reference>
<protein>
    <submittedName>
        <fullName evidence="1 2">Uncharacterized protein</fullName>
    </submittedName>
</protein>
<dbReference type="InParanoid" id="T1FA03"/>
<dbReference type="GeneID" id="20205652"/>
<evidence type="ECO:0000313" key="1">
    <source>
        <dbReference type="EMBL" id="ESO00169.1"/>
    </source>
</evidence>
<keyword evidence="3" id="KW-1185">Reference proteome</keyword>
<dbReference type="EnsemblMetazoa" id="HelroT175993">
    <property type="protein sequence ID" value="HelroP175993"/>
    <property type="gene ID" value="HelroG175993"/>
</dbReference>
<evidence type="ECO:0000313" key="3">
    <source>
        <dbReference type="Proteomes" id="UP000015101"/>
    </source>
</evidence>
<dbReference type="RefSeq" id="XP_009021603.1">
    <property type="nucleotide sequence ID" value="XM_009023355.1"/>
</dbReference>
<name>T1FA03_HELRO</name>